<dbReference type="PaxDb" id="4081-Solyc03g059380.1.1"/>
<dbReference type="InterPro" id="IPR056777">
    <property type="entry name" value="Ycf2_N"/>
</dbReference>
<dbReference type="Proteomes" id="UP000004994">
    <property type="component" value="Chromosome 3"/>
</dbReference>
<keyword evidence="3" id="KW-1185">Reference proteome</keyword>
<accession>A0A3Q7FI63</accession>
<dbReference type="Pfam" id="PF05695">
    <property type="entry name" value="Ycf2"/>
    <property type="match status" value="1"/>
</dbReference>
<reference evidence="2" key="1">
    <citation type="journal article" date="2012" name="Nature">
        <title>The tomato genome sequence provides insights into fleshy fruit evolution.</title>
        <authorList>
            <consortium name="Tomato Genome Consortium"/>
        </authorList>
    </citation>
    <scope>NUCLEOTIDE SEQUENCE [LARGE SCALE GENOMIC DNA]</scope>
    <source>
        <strain evidence="2">cv. Heinz 1706</strain>
    </source>
</reference>
<evidence type="ECO:0000259" key="1">
    <source>
        <dbReference type="Pfam" id="PF05695"/>
    </source>
</evidence>
<dbReference type="Gramene" id="Solyc03g059380.1.1">
    <property type="protein sequence ID" value="Solyc03g059380.1.1.1"/>
    <property type="gene ID" value="Solyc03g059380.1"/>
</dbReference>
<dbReference type="InParanoid" id="A0A3Q7FI63"/>
<dbReference type="EnsemblPlants" id="Solyc03g059380.1.1">
    <property type="protein sequence ID" value="Solyc03g059380.1.1.1"/>
    <property type="gene ID" value="Solyc03g059380.1"/>
</dbReference>
<organism evidence="2">
    <name type="scientific">Solanum lycopersicum</name>
    <name type="common">Tomato</name>
    <name type="synonym">Lycopersicon esculentum</name>
    <dbReference type="NCBI Taxonomy" id="4081"/>
    <lineage>
        <taxon>Eukaryota</taxon>
        <taxon>Viridiplantae</taxon>
        <taxon>Streptophyta</taxon>
        <taxon>Embryophyta</taxon>
        <taxon>Tracheophyta</taxon>
        <taxon>Spermatophyta</taxon>
        <taxon>Magnoliopsida</taxon>
        <taxon>eudicotyledons</taxon>
        <taxon>Gunneridae</taxon>
        <taxon>Pentapetalae</taxon>
        <taxon>asterids</taxon>
        <taxon>lamiids</taxon>
        <taxon>Solanales</taxon>
        <taxon>Solanaceae</taxon>
        <taxon>Solanoideae</taxon>
        <taxon>Solaneae</taxon>
        <taxon>Solanum</taxon>
        <taxon>Solanum subgen. Lycopersicon</taxon>
    </lineage>
</organism>
<dbReference type="AlphaFoldDB" id="A0A3Q7FI63"/>
<name>A0A3Q7FI63_SOLLC</name>
<evidence type="ECO:0000313" key="2">
    <source>
        <dbReference type="EnsemblPlants" id="Solyc03g059380.1.1.1"/>
    </source>
</evidence>
<proteinExistence type="predicted"/>
<sequence length="56" mass="6765">MDSSNKISFLNKNPFFDLFHLFHDRNKVGYTLHYDFASEERFKEMADLFTLSITER</sequence>
<reference evidence="2" key="2">
    <citation type="submission" date="2019-01" db="UniProtKB">
        <authorList>
            <consortium name="EnsemblPlants"/>
        </authorList>
    </citation>
    <scope>IDENTIFICATION</scope>
    <source>
        <strain evidence="2">cv. Heinz 1706</strain>
    </source>
</reference>
<evidence type="ECO:0000313" key="3">
    <source>
        <dbReference type="Proteomes" id="UP000004994"/>
    </source>
</evidence>
<protein>
    <recommendedName>
        <fullName evidence="1">Ycf2 N-terminal domain-containing protein</fullName>
    </recommendedName>
</protein>
<feature type="domain" description="Ycf2 N-terminal" evidence="1">
    <location>
        <begin position="1"/>
        <end position="55"/>
    </location>
</feature>